<keyword evidence="2" id="KW-1185">Reference proteome</keyword>
<evidence type="ECO:0000313" key="2">
    <source>
        <dbReference type="Proteomes" id="UP000243924"/>
    </source>
</evidence>
<name>A0A1H2EVU6_9GAMM</name>
<protein>
    <submittedName>
        <fullName evidence="1">Uncharacterized protein</fullName>
    </submittedName>
</protein>
<dbReference type="Proteomes" id="UP000243924">
    <property type="component" value="Chromosome I"/>
</dbReference>
<reference evidence="2" key="1">
    <citation type="submission" date="2016-10" db="EMBL/GenBank/DDBJ databases">
        <authorList>
            <person name="Varghese N."/>
            <person name="Submissions S."/>
        </authorList>
    </citation>
    <scope>NUCLEOTIDE SEQUENCE [LARGE SCALE GENOMIC DNA]</scope>
    <source>
        <strain evidence="2">CECT 8338</strain>
    </source>
</reference>
<proteinExistence type="predicted"/>
<dbReference type="AlphaFoldDB" id="A0A1H2EVU6"/>
<dbReference type="STRING" id="1434072.SAMN05216210_1054"/>
<sequence length="80" mass="8486">MAPGTGLYKCRPAVYSDCWLAGKVLYECVLCGGGGQPPKRLPDEDSAVGFSLILGIGMFQGGVIEQHFSFQGFTLSIIDA</sequence>
<evidence type="ECO:0000313" key="1">
    <source>
        <dbReference type="EMBL" id="SDT98838.1"/>
    </source>
</evidence>
<dbReference type="EMBL" id="LT629787">
    <property type="protein sequence ID" value="SDT98838.1"/>
    <property type="molecule type" value="Genomic_DNA"/>
</dbReference>
<gene>
    <name evidence="1" type="ORF">SAMN05216210_1054</name>
</gene>
<organism evidence="1 2">
    <name type="scientific">Halopseudomonas salegens</name>
    <dbReference type="NCBI Taxonomy" id="1434072"/>
    <lineage>
        <taxon>Bacteria</taxon>
        <taxon>Pseudomonadati</taxon>
        <taxon>Pseudomonadota</taxon>
        <taxon>Gammaproteobacteria</taxon>
        <taxon>Pseudomonadales</taxon>
        <taxon>Pseudomonadaceae</taxon>
        <taxon>Halopseudomonas</taxon>
    </lineage>
</organism>
<accession>A0A1H2EVU6</accession>